<dbReference type="OrthoDB" id="86043at2157"/>
<gene>
    <name evidence="1" type="ORF">OCC_01534</name>
</gene>
<dbReference type="KEGG" id="tlt:OCC_01534"/>
<organism evidence="1 2">
    <name type="scientific">Thermococcus litoralis (strain ATCC 51850 / DSM 5473 / JCM 8560 / NS-C)</name>
    <dbReference type="NCBI Taxonomy" id="523849"/>
    <lineage>
        <taxon>Archaea</taxon>
        <taxon>Methanobacteriati</taxon>
        <taxon>Methanobacteriota</taxon>
        <taxon>Thermococci</taxon>
        <taxon>Thermococcales</taxon>
        <taxon>Thermococcaceae</taxon>
        <taxon>Thermococcus</taxon>
    </lineage>
</organism>
<sequence length="740" mass="83865">MKRVVPVLLVVMMILPYAGAVPILDSSVRFLLQGEEYAETTEEMSLSLLALTMSYGMASNLSIDNITSIAYSLLYRQNEDGGWGYYEGSTSNVVDTSYAIIALKSAISLYERGTSPYRDISNAVTSGIRFLLNSYSVNGWGYVPNTLPEFYPTVMAIWALGENGYSAENENIKNAVEFLENVEKTELREGKALALRILAYKSVGYKIDSSLIEKAWELVNSKDITIEEKALLTYALLNYEGLSFKTAVLLAELENLKDEDSFVYWANKPEGLVERDVITTSALATLDIGYAELGLPPALASFSRELCSVILSSQNPDGGWSYLEGYPSNEIATYYVLSNIEYCFSREGVDKALEWAREKLSVNKKEVLRKRELSPRYVYNILLLARFNMLDGNEKKENIEIIKSLKLKDGLWGNVLGPQPKDTALAVKALLALGVPPSDQDIQEAKRWLLSISEGGWGTYVQTEYYPYMITPEVETTLEVLEALLPISSKDELQRNIEWLIDQRGTDGRWANVKELHIYNVLIYEGEPRTDLTARAIALLSSLGYNYRDEFISWVMDHRNEITSRGNLVEIPLILNVLYTPTYGIDIWWVNRVLEKEDFKVVYTSGKYYTASFVRNALEKHLNRTLPLSEFEGFKNSNYVIIGGLDDFNISEYNPAVSMEVENSKLIVNGHYYPLKDSGVIVAGKHEQNYMLFVLYNGSSRVVREIFDLGMFKYFKGPAVVAWYRYDTPWTPELMGEFVR</sequence>
<protein>
    <recommendedName>
        <fullName evidence="3">Squalene-hopene cyclase</fullName>
    </recommendedName>
</protein>
<dbReference type="Gene3D" id="1.50.10.20">
    <property type="match status" value="3"/>
</dbReference>
<dbReference type="STRING" id="523849.OCC_01534"/>
<dbReference type="SUPFAM" id="SSF48239">
    <property type="entry name" value="Terpenoid cyclases/Protein prenyltransferases"/>
    <property type="match status" value="2"/>
</dbReference>
<dbReference type="CDD" id="cd00688">
    <property type="entry name" value="ISOPREN_C2_like"/>
    <property type="match status" value="2"/>
</dbReference>
<keyword evidence="2" id="KW-1185">Reference proteome</keyword>
<proteinExistence type="predicted"/>
<accession>H3ZLN2</accession>
<dbReference type="EMBL" id="CP006670">
    <property type="protein sequence ID" value="EHR79170.1"/>
    <property type="molecule type" value="Genomic_DNA"/>
</dbReference>
<name>H3ZLN2_THELN</name>
<evidence type="ECO:0000313" key="2">
    <source>
        <dbReference type="Proteomes" id="UP000015502"/>
    </source>
</evidence>
<evidence type="ECO:0008006" key="3">
    <source>
        <dbReference type="Google" id="ProtNLM"/>
    </source>
</evidence>
<dbReference type="PaxDb" id="523849-OCC_01534"/>
<dbReference type="AlphaFoldDB" id="H3ZLN2"/>
<dbReference type="RefSeq" id="WP_004067347.1">
    <property type="nucleotide sequence ID" value="NC_022084.1"/>
</dbReference>
<reference evidence="1 2" key="1">
    <citation type="journal article" date="2012" name="J. Bacteriol.">
        <title>Genome sequence of the model hyperthermophilic archaeon Thermococcus litoralis NS-C.</title>
        <authorList>
            <person name="Gardner A.F."/>
            <person name="Kumar S."/>
            <person name="Perler F.B."/>
        </authorList>
    </citation>
    <scope>NUCLEOTIDE SEQUENCE [LARGE SCALE GENOMIC DNA]</scope>
    <source>
        <strain evidence="2">ATCC 51850 / DSM 5473 / JCM 8560 / NS-C</strain>
    </source>
</reference>
<evidence type="ECO:0000313" key="1">
    <source>
        <dbReference type="EMBL" id="EHR79170.1"/>
    </source>
</evidence>
<dbReference type="InterPro" id="IPR008930">
    <property type="entry name" value="Terpenoid_cyclase/PrenylTrfase"/>
</dbReference>
<dbReference type="HOGENOM" id="CLU_372862_0_0_2"/>
<dbReference type="Proteomes" id="UP000015502">
    <property type="component" value="Chromosome"/>
</dbReference>
<dbReference type="GeneID" id="16549332"/>